<accession>A0A081B6D1</accession>
<sequence>MSRFDVIDLSSLQKPQVIEELSYEAILAALKADFLERNEDYDAAFLESDPAMKLLETAAHRELLIRQRENDKARSIMLAFAAGNNLDHIAANYSVERRLLSPGDPEALPPIEPVYEDDASLRRRVQLAPEALSVAGPRGSYIFNALSAGEIPTDIQVETGVPGIVTITYEFAEGGIAANVKDADAFRSAPGDVTVIVMAHEGDGVPDQATLDAVEAHLTDEYVRPLCDTVFVLPVEIVTYTVDAVLEITDGPEAPLILASANAAVEKYITGQHKIGRRVTESGLKAALTVAGVEKVRLNAPAVDVEPTRYQAAYCTGITLTTEVAGD</sequence>
<dbReference type="Pfam" id="PF26079">
    <property type="entry name" value="Baseplate_J_C"/>
    <property type="match status" value="1"/>
</dbReference>
<keyword evidence="4" id="KW-1185">Reference proteome</keyword>
<dbReference type="STRING" id="1333998.M2A_0098"/>
<feature type="domain" description="Baseplate J-like central" evidence="1">
    <location>
        <begin position="178"/>
        <end position="233"/>
    </location>
</feature>
<dbReference type="InterPro" id="IPR052726">
    <property type="entry name" value="Phage_Baseplate_Hub"/>
</dbReference>
<proteinExistence type="predicted"/>
<dbReference type="Proteomes" id="UP000028702">
    <property type="component" value="Unassembled WGS sequence"/>
</dbReference>
<dbReference type="InterPro" id="IPR058531">
    <property type="entry name" value="Baseplate_J_M"/>
</dbReference>
<evidence type="ECO:0000259" key="2">
    <source>
        <dbReference type="Pfam" id="PF26079"/>
    </source>
</evidence>
<gene>
    <name evidence="3" type="ORF">M2A_0098</name>
</gene>
<protein>
    <submittedName>
        <fullName evidence="3">Uncharacterized protein</fullName>
    </submittedName>
</protein>
<evidence type="ECO:0000259" key="1">
    <source>
        <dbReference type="Pfam" id="PF26078"/>
    </source>
</evidence>
<dbReference type="PANTHER" id="PTHR35862">
    <property type="entry name" value="FELS-2 PROPHAGE PROTEIN"/>
    <property type="match status" value="1"/>
</dbReference>
<dbReference type="AlphaFoldDB" id="A0A081B6D1"/>
<evidence type="ECO:0000313" key="3">
    <source>
        <dbReference type="EMBL" id="GAK43599.1"/>
    </source>
</evidence>
<dbReference type="PIRSF" id="PIRSF020481">
    <property type="entry name" value="BAP"/>
    <property type="match status" value="1"/>
</dbReference>
<dbReference type="RefSeq" id="WP_045441665.1">
    <property type="nucleotide sequence ID" value="NZ_BBIO01000001.1"/>
</dbReference>
<dbReference type="EMBL" id="BBIO01000001">
    <property type="protein sequence ID" value="GAK43599.1"/>
    <property type="molecule type" value="Genomic_DNA"/>
</dbReference>
<dbReference type="InterPro" id="IPR014507">
    <property type="entry name" value="Baseplate_assembly_J_pred"/>
</dbReference>
<reference evidence="3 4" key="1">
    <citation type="submission" date="2014-07" db="EMBL/GenBank/DDBJ databases">
        <title>Tepidicaulis marinum gen. nov., sp. nov., a novel marine bacterium denitrifying nitrate to nitrous oxide strictly under microaerobic conditions.</title>
        <authorList>
            <person name="Takeuchi M."/>
            <person name="Yamagishi T."/>
            <person name="Kamagata Y."/>
            <person name="Oshima K."/>
            <person name="Hattori M."/>
            <person name="Katayama T."/>
            <person name="Hanada S."/>
            <person name="Tamaki H."/>
            <person name="Marumo K."/>
            <person name="Maeda H."/>
            <person name="Nedachi M."/>
            <person name="Iwasaki W."/>
            <person name="Suwa Y."/>
            <person name="Sakata S."/>
        </authorList>
    </citation>
    <scope>NUCLEOTIDE SEQUENCE [LARGE SCALE GENOMIC DNA]</scope>
    <source>
        <strain evidence="3 4">MA2</strain>
    </source>
</reference>
<feature type="domain" description="Baseplate J-like C-terminal" evidence="2">
    <location>
        <begin position="240"/>
        <end position="321"/>
    </location>
</feature>
<name>A0A081B6D1_9HYPH</name>
<dbReference type="PANTHER" id="PTHR35862:SF1">
    <property type="entry name" value="FELS-2 PROPHAGE PROTEIN"/>
    <property type="match status" value="1"/>
</dbReference>
<dbReference type="InterPro" id="IPR058530">
    <property type="entry name" value="Baseplate_J-like_C"/>
</dbReference>
<dbReference type="Pfam" id="PF26078">
    <property type="entry name" value="Baseplate_J_M"/>
    <property type="match status" value="1"/>
</dbReference>
<comment type="caution">
    <text evidence="3">The sequence shown here is derived from an EMBL/GenBank/DDBJ whole genome shotgun (WGS) entry which is preliminary data.</text>
</comment>
<organism evidence="3 4">
    <name type="scientific">Tepidicaulis marinus</name>
    <dbReference type="NCBI Taxonomy" id="1333998"/>
    <lineage>
        <taxon>Bacteria</taxon>
        <taxon>Pseudomonadati</taxon>
        <taxon>Pseudomonadota</taxon>
        <taxon>Alphaproteobacteria</taxon>
        <taxon>Hyphomicrobiales</taxon>
        <taxon>Parvibaculaceae</taxon>
        <taxon>Tepidicaulis</taxon>
    </lineage>
</organism>
<evidence type="ECO:0000313" key="4">
    <source>
        <dbReference type="Proteomes" id="UP000028702"/>
    </source>
</evidence>
<dbReference type="eggNOG" id="COG3948">
    <property type="taxonomic scope" value="Bacteria"/>
</dbReference>